<evidence type="ECO:0000256" key="2">
    <source>
        <dbReference type="ARBA" id="ARBA00005189"/>
    </source>
</evidence>
<comment type="similarity">
    <text evidence="3">Belongs to the long-chain O-acyltransferase family.</text>
</comment>
<dbReference type="GO" id="GO:0006071">
    <property type="term" value="P:glycerol metabolic process"/>
    <property type="evidence" value="ECO:0007669"/>
    <property type="project" value="UniProtKB-KW"/>
</dbReference>
<dbReference type="InterPro" id="IPR009721">
    <property type="entry name" value="O-acyltransferase_WSD1_C"/>
</dbReference>
<gene>
    <name evidence="14" type="ORF">SAMN05216296_0851</name>
</gene>
<proteinExistence type="inferred from homology"/>
<keyword evidence="9 14" id="KW-0012">Acyltransferase</keyword>
<dbReference type="PANTHER" id="PTHR31650">
    <property type="entry name" value="O-ACYLTRANSFERASE (WSD1-LIKE) FAMILY PROTEIN"/>
    <property type="match status" value="1"/>
</dbReference>
<keyword evidence="15" id="KW-1185">Reference proteome</keyword>
<dbReference type="GO" id="GO:0004144">
    <property type="term" value="F:diacylglycerol O-acyltransferase activity"/>
    <property type="evidence" value="ECO:0007669"/>
    <property type="project" value="UniProtKB-EC"/>
</dbReference>
<accession>A0A1H2EK62</accession>
<evidence type="ECO:0000259" key="13">
    <source>
        <dbReference type="Pfam" id="PF06974"/>
    </source>
</evidence>
<feature type="compositionally biased region" description="Basic residues" evidence="11">
    <location>
        <begin position="510"/>
        <end position="519"/>
    </location>
</feature>
<organism evidence="14 15">
    <name type="scientific">Pseudomonas pohangensis</name>
    <dbReference type="NCBI Taxonomy" id="364197"/>
    <lineage>
        <taxon>Bacteria</taxon>
        <taxon>Pseudomonadati</taxon>
        <taxon>Pseudomonadota</taxon>
        <taxon>Gammaproteobacteria</taxon>
        <taxon>Pseudomonadales</taxon>
        <taxon>Pseudomonadaceae</taxon>
        <taxon>Pseudomonas</taxon>
    </lineage>
</organism>
<feature type="compositionally biased region" description="Low complexity" evidence="11">
    <location>
        <begin position="485"/>
        <end position="495"/>
    </location>
</feature>
<dbReference type="EC" id="2.3.1.20" evidence="4"/>
<feature type="domain" description="O-acyltransferase WSD1 C-terminal" evidence="13">
    <location>
        <begin position="319"/>
        <end position="468"/>
    </location>
</feature>
<dbReference type="GO" id="GO:0019432">
    <property type="term" value="P:triglyceride biosynthetic process"/>
    <property type="evidence" value="ECO:0007669"/>
    <property type="project" value="UniProtKB-UniPathway"/>
</dbReference>
<sequence>MHHLSGLDATFLHLETPETPMHVGGLSILELPPEYTGNFMDDVRAHIQSRMHLAPIFQRKLVNMPFDMANPIWVMDEHLDLEHHIRHVIVPPPASRATVDRLVARLHSSLLDRSRPLWEMYVLDGLPVPDDLPDGTRYVGLYSKMHHAALDGMGGQVLMQAIMDVTPVPRKVKPARAARRLPTDNFGIAELAASGLAHNIGQTVKLAKNLPVLLRKTMQVLRPAKDQSSNGSERMNWFAPKTPLNVAITNQRSFARFSIPLAESKRIASINKVSLNDVVMAISAEGLRRYLAELGCRPNLPLLAAIPVSLRPEGNTDLSNQVSMARMSLATTVRDPLERLQAIHASAEGVKAIISDVKTILPTDFPSLAAPWLMSGIVAILARSGLTNSVPPIANVVISNVPGPNMTLYFAGAKQISTFPVSIPYHGMGLNITLQSYNGWLDFGLIACRRLMPDIADLGKYMQDAHAELLKRSLELETGAPAALEKPAAAKAPAAPRRKAPAKAAASKPSRSRKTVAAK</sequence>
<evidence type="ECO:0000256" key="6">
    <source>
        <dbReference type="ARBA" id="ARBA00022679"/>
    </source>
</evidence>
<evidence type="ECO:0000256" key="11">
    <source>
        <dbReference type="SAM" id="MobiDB-lite"/>
    </source>
</evidence>
<dbReference type="GO" id="GO:0071731">
    <property type="term" value="P:response to nitric oxide"/>
    <property type="evidence" value="ECO:0007669"/>
    <property type="project" value="TreeGrafter"/>
</dbReference>
<comment type="catalytic activity">
    <reaction evidence="10">
        <text>an acyl-CoA + a 1,2-diacyl-sn-glycerol = a triacyl-sn-glycerol + CoA</text>
        <dbReference type="Rhea" id="RHEA:10868"/>
        <dbReference type="ChEBI" id="CHEBI:17815"/>
        <dbReference type="ChEBI" id="CHEBI:57287"/>
        <dbReference type="ChEBI" id="CHEBI:58342"/>
        <dbReference type="ChEBI" id="CHEBI:64615"/>
        <dbReference type="EC" id="2.3.1.20"/>
    </reaction>
</comment>
<dbReference type="GO" id="GO:0005886">
    <property type="term" value="C:plasma membrane"/>
    <property type="evidence" value="ECO:0007669"/>
    <property type="project" value="TreeGrafter"/>
</dbReference>
<keyword evidence="7" id="KW-0319">Glycerol metabolism</keyword>
<dbReference type="EMBL" id="LT629785">
    <property type="protein sequence ID" value="SDT95353.1"/>
    <property type="molecule type" value="Genomic_DNA"/>
</dbReference>
<evidence type="ECO:0000256" key="7">
    <source>
        <dbReference type="ARBA" id="ARBA00022798"/>
    </source>
</evidence>
<keyword evidence="6 14" id="KW-0808">Transferase</keyword>
<evidence type="ECO:0000259" key="12">
    <source>
        <dbReference type="Pfam" id="PF03007"/>
    </source>
</evidence>
<comment type="pathway">
    <text evidence="1">Glycerolipid metabolism; triacylglycerol biosynthesis.</text>
</comment>
<dbReference type="GO" id="GO:0051701">
    <property type="term" value="P:biological process involved in interaction with host"/>
    <property type="evidence" value="ECO:0007669"/>
    <property type="project" value="TreeGrafter"/>
</dbReference>
<evidence type="ECO:0000313" key="14">
    <source>
        <dbReference type="EMBL" id="SDT95353.1"/>
    </source>
</evidence>
<dbReference type="Proteomes" id="UP000243232">
    <property type="component" value="Chromosome I"/>
</dbReference>
<dbReference type="AlphaFoldDB" id="A0A1H2EK62"/>
<evidence type="ECO:0000256" key="1">
    <source>
        <dbReference type="ARBA" id="ARBA00004771"/>
    </source>
</evidence>
<evidence type="ECO:0000256" key="4">
    <source>
        <dbReference type="ARBA" id="ARBA00013244"/>
    </source>
</evidence>
<protein>
    <recommendedName>
        <fullName evidence="4">diacylglycerol O-acyltransferase</fullName>
        <ecNumber evidence="4">2.3.1.20</ecNumber>
    </recommendedName>
</protein>
<dbReference type="OrthoDB" id="9810950at2"/>
<dbReference type="InterPro" id="IPR045034">
    <property type="entry name" value="O-acyltransferase_WSD1-like"/>
</dbReference>
<dbReference type="PANTHER" id="PTHR31650:SF1">
    <property type="entry name" value="WAX ESTER SYNTHASE_DIACYLGLYCEROL ACYLTRANSFERASE 4-RELATED"/>
    <property type="match status" value="1"/>
</dbReference>
<evidence type="ECO:0000256" key="5">
    <source>
        <dbReference type="ARBA" id="ARBA00022516"/>
    </source>
</evidence>
<dbReference type="Pfam" id="PF06974">
    <property type="entry name" value="WS_DGAT_C"/>
    <property type="match status" value="1"/>
</dbReference>
<dbReference type="Pfam" id="PF03007">
    <property type="entry name" value="WS_DGAT_cat"/>
    <property type="match status" value="1"/>
</dbReference>
<dbReference type="InterPro" id="IPR014292">
    <property type="entry name" value="Acyl_transf_WS/DGAT"/>
</dbReference>
<comment type="pathway">
    <text evidence="2">Lipid metabolism.</text>
</comment>
<evidence type="ECO:0000256" key="10">
    <source>
        <dbReference type="ARBA" id="ARBA00048109"/>
    </source>
</evidence>
<dbReference type="RefSeq" id="WP_090193243.1">
    <property type="nucleotide sequence ID" value="NZ_LT629785.1"/>
</dbReference>
<dbReference type="UniPathway" id="UPA00282"/>
<reference evidence="15" key="1">
    <citation type="submission" date="2016-10" db="EMBL/GenBank/DDBJ databases">
        <authorList>
            <person name="Varghese N."/>
            <person name="Submissions S."/>
        </authorList>
    </citation>
    <scope>NUCLEOTIDE SEQUENCE [LARGE SCALE GENOMIC DNA]</scope>
    <source>
        <strain evidence="15">DSM 17875</strain>
    </source>
</reference>
<dbReference type="NCBIfam" id="TIGR02946">
    <property type="entry name" value="acyl_WS_DGAT"/>
    <property type="match status" value="1"/>
</dbReference>
<evidence type="ECO:0000256" key="9">
    <source>
        <dbReference type="ARBA" id="ARBA00023315"/>
    </source>
</evidence>
<evidence type="ECO:0000313" key="15">
    <source>
        <dbReference type="Proteomes" id="UP000243232"/>
    </source>
</evidence>
<feature type="domain" description="O-acyltransferase WSD1-like N-terminal" evidence="12">
    <location>
        <begin position="4"/>
        <end position="279"/>
    </location>
</feature>
<dbReference type="InterPro" id="IPR004255">
    <property type="entry name" value="O-acyltransferase_WSD1_N"/>
</dbReference>
<evidence type="ECO:0000256" key="8">
    <source>
        <dbReference type="ARBA" id="ARBA00023098"/>
    </source>
</evidence>
<keyword evidence="5" id="KW-0444">Lipid biosynthesis</keyword>
<name>A0A1H2EK62_9PSED</name>
<dbReference type="STRING" id="364197.SAMN05216296_0851"/>
<evidence type="ECO:0000256" key="3">
    <source>
        <dbReference type="ARBA" id="ARBA00009587"/>
    </source>
</evidence>
<feature type="region of interest" description="Disordered" evidence="11">
    <location>
        <begin position="485"/>
        <end position="519"/>
    </location>
</feature>
<keyword evidence="8" id="KW-0443">Lipid metabolism</keyword>
<dbReference type="GO" id="GO:0001666">
    <property type="term" value="P:response to hypoxia"/>
    <property type="evidence" value="ECO:0007669"/>
    <property type="project" value="TreeGrafter"/>
</dbReference>